<dbReference type="InterPro" id="IPR004811">
    <property type="entry name" value="RelA/Spo_fam"/>
</dbReference>
<keyword evidence="9" id="KW-0418">Kinase</keyword>
<dbReference type="Pfam" id="PF02824">
    <property type="entry name" value="TGS"/>
    <property type="match status" value="1"/>
</dbReference>
<dbReference type="PROSITE" id="PS51671">
    <property type="entry name" value="ACT"/>
    <property type="match status" value="1"/>
</dbReference>
<dbReference type="InterPro" id="IPR007685">
    <property type="entry name" value="RelA_SpoT"/>
</dbReference>
<dbReference type="Gene3D" id="3.10.20.30">
    <property type="match status" value="1"/>
</dbReference>
<dbReference type="RefSeq" id="WP_183909768.1">
    <property type="nucleotide sequence ID" value="NZ_JACHXZ010000002.1"/>
</dbReference>
<dbReference type="Gene3D" id="3.30.460.10">
    <property type="entry name" value="Beta Polymerase, domain 2"/>
    <property type="match status" value="1"/>
</dbReference>
<dbReference type="GO" id="GO:0005886">
    <property type="term" value="C:plasma membrane"/>
    <property type="evidence" value="ECO:0007669"/>
    <property type="project" value="TreeGrafter"/>
</dbReference>
<proteinExistence type="inferred from homology"/>
<dbReference type="NCBIfam" id="NF008124">
    <property type="entry name" value="PRK10872.1"/>
    <property type="match status" value="1"/>
</dbReference>
<organism evidence="9 10">
    <name type="scientific">Simiduia aestuariiviva</name>
    <dbReference type="NCBI Taxonomy" id="1510459"/>
    <lineage>
        <taxon>Bacteria</taxon>
        <taxon>Pseudomonadati</taxon>
        <taxon>Pseudomonadota</taxon>
        <taxon>Gammaproteobacteria</taxon>
        <taxon>Cellvibrionales</taxon>
        <taxon>Cellvibrionaceae</taxon>
        <taxon>Simiduia</taxon>
    </lineage>
</organism>
<reference evidence="9 10" key="1">
    <citation type="submission" date="2020-08" db="EMBL/GenBank/DDBJ databases">
        <title>Genomic Encyclopedia of Type Strains, Phase III (KMG-III): the genomes of soil and plant-associated and newly described type strains.</title>
        <authorList>
            <person name="Whitman W."/>
        </authorList>
    </citation>
    <scope>NUCLEOTIDE SEQUENCE [LARGE SCALE GENOMIC DNA]</scope>
    <source>
        <strain evidence="9 10">CECT 8571</strain>
    </source>
</reference>
<dbReference type="SUPFAM" id="SSF81271">
    <property type="entry name" value="TGS-like"/>
    <property type="match status" value="1"/>
</dbReference>
<dbReference type="AlphaFoldDB" id="A0A839USB7"/>
<evidence type="ECO:0000256" key="5">
    <source>
        <dbReference type="ARBA" id="ARBA00033308"/>
    </source>
</evidence>
<dbReference type="SMART" id="SM00954">
    <property type="entry name" value="RelA_SpoT"/>
    <property type="match status" value="1"/>
</dbReference>
<dbReference type="GO" id="GO:0042594">
    <property type="term" value="P:response to starvation"/>
    <property type="evidence" value="ECO:0007669"/>
    <property type="project" value="TreeGrafter"/>
</dbReference>
<dbReference type="SUPFAM" id="SSF55021">
    <property type="entry name" value="ACT-like"/>
    <property type="match status" value="1"/>
</dbReference>
<dbReference type="InterPro" id="IPR002912">
    <property type="entry name" value="ACT_dom"/>
</dbReference>
<dbReference type="InterPro" id="IPR012675">
    <property type="entry name" value="Beta-grasp_dom_sf"/>
</dbReference>
<dbReference type="FunFam" id="3.10.20.30:FF:000002">
    <property type="entry name" value="GTP pyrophosphokinase (RelA/SpoT)"/>
    <property type="match status" value="1"/>
</dbReference>
<feature type="domain" description="ACT" evidence="7">
    <location>
        <begin position="677"/>
        <end position="751"/>
    </location>
</feature>
<dbReference type="NCBIfam" id="TIGR00691">
    <property type="entry name" value="spoT_relA"/>
    <property type="match status" value="1"/>
</dbReference>
<dbReference type="InterPro" id="IPR043519">
    <property type="entry name" value="NT_sf"/>
</dbReference>
<dbReference type="GO" id="GO:0008893">
    <property type="term" value="F:guanosine-3',5'-bis(diphosphate) 3'-diphosphatase activity"/>
    <property type="evidence" value="ECO:0007669"/>
    <property type="project" value="TreeGrafter"/>
</dbReference>
<dbReference type="PANTHER" id="PTHR21262:SF31">
    <property type="entry name" value="GTP PYROPHOSPHOKINASE"/>
    <property type="match status" value="1"/>
</dbReference>
<dbReference type="CDD" id="cd04876">
    <property type="entry name" value="ACT_RelA-SpoT"/>
    <property type="match status" value="1"/>
</dbReference>
<dbReference type="SUPFAM" id="SSF109604">
    <property type="entry name" value="HD-domain/PDEase-like"/>
    <property type="match status" value="1"/>
</dbReference>
<sequence>MVKVREDQPIKSDGQVDVEAWLSRLDAKVQLTSESYSRIKLACLAAVEAEQDAIASENIWVTGISSSKTGLEMADILADLNLDVDTLVSAILYRAVREGKLSKKFVGKEFGANIEKLIDGVLRMAAISGVRLSDENVALGRHSEEHAENVRRMLVAMVDDVRVALIKLAERTCAIRALKNATAERRQRVAREIANVYAPLAHRLGIGHIKWELEDLAFRYLEPDDYKTIARLLDEKRLGRQQYIDNVISTLRGELTGAAIEGEITGRAKHIYSIWRKMRRKNIGFSQVYDIRAVRILVPTVRDCYAVLGIVHSLWRNIPNEFDDYIASPKENGYRSLHTAVIGPERKVLEIQIRTFSMHEDAEFGVCAHWRYKGTDKEEEQTGYDQKIAWLRQVLEWHEELGDKSGDSNPLADDLNLGLNQDRIYVFTPDGHVIDLPSGATPLDFAYRIHTDVGNKCCGAKVNGRIVPLNHALATSDQVEILTGKRESPSRDWLSPALGYVTTSRARAKIQQWFKLQAREKNLADGRALLDKEFKRIAVQDIDFEELAKSLHSKSLDDLYAAVGASDISVTQVLNAAQRLLETDAADDSKLPQLKVARATGDSADVYIDGVGNLLTHLAKCCSPVPGDAITGYITLGKGVSIHRQDCSNILQLESDEPERIIQVAWGVAPQKYYAVEVLIEAFDRQGLLRDVTALLDSEKINIVAMQTLSNKNLNTVDMQVTIEVKNFNALSRALNRLNQLPNVAAARRMR</sequence>
<dbReference type="InterPro" id="IPR012676">
    <property type="entry name" value="TGS-like"/>
</dbReference>
<dbReference type="GO" id="GO:0016301">
    <property type="term" value="F:kinase activity"/>
    <property type="evidence" value="ECO:0007669"/>
    <property type="project" value="UniProtKB-KW"/>
</dbReference>
<evidence type="ECO:0000313" key="10">
    <source>
        <dbReference type="Proteomes" id="UP000559987"/>
    </source>
</evidence>
<comment type="similarity">
    <text evidence="6">Belongs to the relA/spoT family.</text>
</comment>
<dbReference type="InterPro" id="IPR045600">
    <property type="entry name" value="RelA/SpoT_AH_RIS"/>
</dbReference>
<dbReference type="Pfam" id="PF19296">
    <property type="entry name" value="RelA_AH_RIS"/>
    <property type="match status" value="1"/>
</dbReference>
<feature type="domain" description="TGS" evidence="8">
    <location>
        <begin position="422"/>
        <end position="483"/>
    </location>
</feature>
<evidence type="ECO:0000256" key="4">
    <source>
        <dbReference type="ARBA" id="ARBA00032407"/>
    </source>
</evidence>
<evidence type="ECO:0000256" key="6">
    <source>
        <dbReference type="RuleBase" id="RU003847"/>
    </source>
</evidence>
<dbReference type="Proteomes" id="UP000559987">
    <property type="component" value="Unassembled WGS sequence"/>
</dbReference>
<comment type="pathway">
    <text evidence="2">Purine metabolism.</text>
</comment>
<comment type="function">
    <text evidence="6">In eubacteria ppGpp (guanosine 3'-diphosphate 5'-diphosphate) is a mediator of the stringent response that coordinates a variety of cellular activities in response to changes in nutritional abundance.</text>
</comment>
<dbReference type="InterPro" id="IPR045865">
    <property type="entry name" value="ACT-like_dom_sf"/>
</dbReference>
<name>A0A839USB7_9GAMM</name>
<dbReference type="SUPFAM" id="SSF81301">
    <property type="entry name" value="Nucleotidyltransferase"/>
    <property type="match status" value="1"/>
</dbReference>
<evidence type="ECO:0000256" key="1">
    <source>
        <dbReference type="ARBA" id="ARBA00019852"/>
    </source>
</evidence>
<evidence type="ECO:0000313" key="9">
    <source>
        <dbReference type="EMBL" id="MBB3168275.1"/>
    </source>
</evidence>
<comment type="caution">
    <text evidence="9">The sequence shown here is derived from an EMBL/GenBank/DDBJ whole genome shotgun (WGS) entry which is preliminary data.</text>
</comment>
<dbReference type="EMBL" id="JACHXZ010000002">
    <property type="protein sequence ID" value="MBB3168275.1"/>
    <property type="molecule type" value="Genomic_DNA"/>
</dbReference>
<keyword evidence="9" id="KW-0808">Transferase</keyword>
<dbReference type="Pfam" id="PF04607">
    <property type="entry name" value="RelA_SpoT"/>
    <property type="match status" value="1"/>
</dbReference>
<dbReference type="FunFam" id="3.30.460.10:FF:000001">
    <property type="entry name" value="GTP pyrophosphokinase RelA"/>
    <property type="match status" value="1"/>
</dbReference>
<evidence type="ECO:0000256" key="3">
    <source>
        <dbReference type="ARBA" id="ARBA00029754"/>
    </source>
</evidence>
<dbReference type="Pfam" id="PF13291">
    <property type="entry name" value="ACT_4"/>
    <property type="match status" value="1"/>
</dbReference>
<dbReference type="InterPro" id="IPR033655">
    <property type="entry name" value="TGS_RelA/SpoT"/>
</dbReference>
<protein>
    <recommendedName>
        <fullName evidence="1">GTP pyrophosphokinase</fullName>
    </recommendedName>
    <alternativeName>
        <fullName evidence="4">(p)ppGpp synthase</fullName>
    </alternativeName>
    <alternativeName>
        <fullName evidence="3">ATP:GTP 3'-pyrophosphotransferase</fullName>
    </alternativeName>
    <alternativeName>
        <fullName evidence="5">ppGpp synthase I</fullName>
    </alternativeName>
</protein>
<dbReference type="GO" id="GO:0008728">
    <property type="term" value="F:GTP diphosphokinase activity"/>
    <property type="evidence" value="ECO:0007669"/>
    <property type="project" value="TreeGrafter"/>
</dbReference>
<evidence type="ECO:0000259" key="7">
    <source>
        <dbReference type="PROSITE" id="PS51671"/>
    </source>
</evidence>
<keyword evidence="10" id="KW-1185">Reference proteome</keyword>
<evidence type="ECO:0000256" key="2">
    <source>
        <dbReference type="ARBA" id="ARBA00025704"/>
    </source>
</evidence>
<dbReference type="Pfam" id="PF13328">
    <property type="entry name" value="HD_4"/>
    <property type="match status" value="1"/>
</dbReference>
<dbReference type="GO" id="GO:0015949">
    <property type="term" value="P:nucleobase-containing small molecule interconversion"/>
    <property type="evidence" value="ECO:0007669"/>
    <property type="project" value="UniProtKB-ARBA"/>
</dbReference>
<evidence type="ECO:0000259" key="8">
    <source>
        <dbReference type="PROSITE" id="PS51880"/>
    </source>
</evidence>
<dbReference type="Gene3D" id="3.30.70.260">
    <property type="match status" value="1"/>
</dbReference>
<gene>
    <name evidence="9" type="ORF">FHS30_001459</name>
</gene>
<dbReference type="InterPro" id="IPR004095">
    <property type="entry name" value="TGS"/>
</dbReference>
<dbReference type="Gene3D" id="1.10.3210.10">
    <property type="entry name" value="Hypothetical protein af1432"/>
    <property type="match status" value="1"/>
</dbReference>
<accession>A0A839USB7</accession>
<dbReference type="PROSITE" id="PS51880">
    <property type="entry name" value="TGS"/>
    <property type="match status" value="1"/>
</dbReference>
<dbReference type="PANTHER" id="PTHR21262">
    <property type="entry name" value="GUANOSINE-3',5'-BIS DIPHOSPHATE 3'-PYROPHOSPHOHYDROLASE"/>
    <property type="match status" value="1"/>
</dbReference>
<dbReference type="CDD" id="cd01668">
    <property type="entry name" value="TGS_RSH"/>
    <property type="match status" value="1"/>
</dbReference>
<dbReference type="CDD" id="cd05399">
    <property type="entry name" value="NT_Rel-Spo_like"/>
    <property type="match status" value="1"/>
</dbReference>
<dbReference type="GO" id="GO:0015969">
    <property type="term" value="P:guanosine tetraphosphate metabolic process"/>
    <property type="evidence" value="ECO:0007669"/>
    <property type="project" value="InterPro"/>
</dbReference>